<accession>A0ABV4NX29</accession>
<dbReference type="Proteomes" id="UP001569428">
    <property type="component" value="Unassembled WGS sequence"/>
</dbReference>
<name>A0ABV4NX29_9GAMM</name>
<evidence type="ECO:0000313" key="2">
    <source>
        <dbReference type="EMBL" id="MFA0810063.1"/>
    </source>
</evidence>
<organism evidence="2 3">
    <name type="scientific">Microbulbifer epialgicus</name>
    <dbReference type="NCBI Taxonomy" id="393907"/>
    <lineage>
        <taxon>Bacteria</taxon>
        <taxon>Pseudomonadati</taxon>
        <taxon>Pseudomonadota</taxon>
        <taxon>Gammaproteobacteria</taxon>
        <taxon>Cellvibrionales</taxon>
        <taxon>Microbulbiferaceae</taxon>
        <taxon>Microbulbifer</taxon>
    </lineage>
</organism>
<protein>
    <submittedName>
        <fullName evidence="2">Uncharacterized protein</fullName>
    </submittedName>
</protein>
<evidence type="ECO:0000313" key="3">
    <source>
        <dbReference type="Proteomes" id="UP001569428"/>
    </source>
</evidence>
<feature type="signal peptide" evidence="1">
    <location>
        <begin position="1"/>
        <end position="23"/>
    </location>
</feature>
<dbReference type="SUPFAM" id="SSF53474">
    <property type="entry name" value="alpha/beta-Hydrolases"/>
    <property type="match status" value="1"/>
</dbReference>
<keyword evidence="1" id="KW-0732">Signal</keyword>
<dbReference type="RefSeq" id="WP_371837676.1">
    <property type="nucleotide sequence ID" value="NZ_JBGMEK010000005.1"/>
</dbReference>
<sequence length="334" mass="38190">MNIQIIKFLAKLAIIFGVFQVQAFEPKSDFPVSLERVRHCQNFFCTRQYTQPEYHAWEQEGVSNTHQLYTQIARIRQPEREDVRNLVFISAGQQPPGYGSESAVTGQGDNYKKDCGISERSCSRSVDGRSLARQVLDSEHFPADDTFFAVAFDAQFNYLVSSSEKSRIERAYLNWLKSKAYVSNLETIYLAGSSRGGCLAMRLAKALRNDPAFRNIRTIVHSFDGVCKWDQNEMGVTSSFFRNPGNTNYLSYYTDLNAQFPYKDNLYIRQLAGGDEVIELTGVHSFVYTATDINLGWYTQKWVDLSHITIDRDMSPTVRDQTVVPFLQHLDEVL</sequence>
<reference evidence="2 3" key="1">
    <citation type="submission" date="2024-08" db="EMBL/GenBank/DDBJ databases">
        <authorList>
            <person name="Ishaq N."/>
        </authorList>
    </citation>
    <scope>NUCLEOTIDE SEQUENCE [LARGE SCALE GENOMIC DNA]</scope>
    <source>
        <strain evidence="2 3">DSM 18651</strain>
    </source>
</reference>
<comment type="caution">
    <text evidence="2">The sequence shown here is derived from an EMBL/GenBank/DDBJ whole genome shotgun (WGS) entry which is preliminary data.</text>
</comment>
<dbReference type="InterPro" id="IPR029058">
    <property type="entry name" value="AB_hydrolase_fold"/>
</dbReference>
<gene>
    <name evidence="2" type="ORF">ACCI49_03950</name>
</gene>
<dbReference type="EMBL" id="JBGMEK010000005">
    <property type="protein sequence ID" value="MFA0810063.1"/>
    <property type="molecule type" value="Genomic_DNA"/>
</dbReference>
<keyword evidence="3" id="KW-1185">Reference proteome</keyword>
<feature type="chain" id="PRO_5046633118" evidence="1">
    <location>
        <begin position="24"/>
        <end position="334"/>
    </location>
</feature>
<proteinExistence type="predicted"/>
<evidence type="ECO:0000256" key="1">
    <source>
        <dbReference type="SAM" id="SignalP"/>
    </source>
</evidence>